<keyword evidence="5 8" id="KW-0067">ATP-binding</keyword>
<comment type="catalytic activity">
    <reaction evidence="6 8">
        <text>dCMP + ATP = dCDP + ADP</text>
        <dbReference type="Rhea" id="RHEA:25094"/>
        <dbReference type="ChEBI" id="CHEBI:30616"/>
        <dbReference type="ChEBI" id="CHEBI:57566"/>
        <dbReference type="ChEBI" id="CHEBI:58593"/>
        <dbReference type="ChEBI" id="CHEBI:456216"/>
        <dbReference type="EC" id="2.7.4.25"/>
    </reaction>
</comment>
<dbReference type="InterPro" id="IPR003136">
    <property type="entry name" value="Cytidylate_kin"/>
</dbReference>
<organism evidence="10 11">
    <name type="scientific">Candidatus Nucleicultrix amoebiphila FS5</name>
    <dbReference type="NCBI Taxonomy" id="1414854"/>
    <lineage>
        <taxon>Bacteria</taxon>
        <taxon>Pseudomonadati</taxon>
        <taxon>Pseudomonadota</taxon>
        <taxon>Alphaproteobacteria</taxon>
        <taxon>Holosporales</taxon>
        <taxon>Candidatus Nucleicultricaceae</taxon>
        <taxon>Candidatus Nucleicultrix</taxon>
    </lineage>
</organism>
<dbReference type="GO" id="GO:0036431">
    <property type="term" value="F:dCMP kinase activity"/>
    <property type="evidence" value="ECO:0007669"/>
    <property type="project" value="InterPro"/>
</dbReference>
<dbReference type="KEGG" id="naf:GQ61_00700"/>
<dbReference type="OrthoDB" id="9807434at2"/>
<keyword evidence="4 8" id="KW-0418">Kinase</keyword>
<dbReference type="Pfam" id="PF02224">
    <property type="entry name" value="Cytidylate_kin"/>
    <property type="match status" value="1"/>
</dbReference>
<dbReference type="STRING" id="1414854.GQ61_00700"/>
<sequence length="223" mass="24516">MHLTKKVIIAIDGPSGAGKGTLALALAKHYHFSHMDTGLIYRALAFKAVKENISPNDVAGLEQASYSIKLEDFNNPQLRSDEIANIASQISVYPPVRRALLDLQRGFAHNPSNGFQGTVLDGRDIGTIVCPEADIKIFVTADIETRAERRLKELQAKGIKSIYTAVLQDMMERDARDSKREDSPLKPATDAYVLDSTHLTPDETLMMAIGHIDETLKAYKAPA</sequence>
<evidence type="ECO:0000256" key="4">
    <source>
        <dbReference type="ARBA" id="ARBA00022777"/>
    </source>
</evidence>
<dbReference type="Gene3D" id="3.40.50.300">
    <property type="entry name" value="P-loop containing nucleotide triphosphate hydrolases"/>
    <property type="match status" value="1"/>
</dbReference>
<feature type="binding site" evidence="8">
    <location>
        <begin position="13"/>
        <end position="21"/>
    </location>
    <ligand>
        <name>ATP</name>
        <dbReference type="ChEBI" id="CHEBI:30616"/>
    </ligand>
</feature>
<dbReference type="RefSeq" id="WP_085783461.1">
    <property type="nucleotide sequence ID" value="NZ_CP008743.1"/>
</dbReference>
<evidence type="ECO:0000256" key="6">
    <source>
        <dbReference type="ARBA" id="ARBA00047615"/>
    </source>
</evidence>
<evidence type="ECO:0000313" key="10">
    <source>
        <dbReference type="EMBL" id="ARN84104.1"/>
    </source>
</evidence>
<dbReference type="EMBL" id="CP008743">
    <property type="protein sequence ID" value="ARN84104.1"/>
    <property type="molecule type" value="Genomic_DNA"/>
</dbReference>
<keyword evidence="2 8" id="KW-0808">Transferase</keyword>
<dbReference type="InterPro" id="IPR011994">
    <property type="entry name" value="Cytidylate_kinase_dom"/>
</dbReference>
<dbReference type="SUPFAM" id="SSF52540">
    <property type="entry name" value="P-loop containing nucleoside triphosphate hydrolases"/>
    <property type="match status" value="1"/>
</dbReference>
<dbReference type="GO" id="GO:0005737">
    <property type="term" value="C:cytoplasm"/>
    <property type="evidence" value="ECO:0007669"/>
    <property type="project" value="UniProtKB-SubCell"/>
</dbReference>
<dbReference type="CDD" id="cd02020">
    <property type="entry name" value="CMPK"/>
    <property type="match status" value="1"/>
</dbReference>
<keyword evidence="8" id="KW-0963">Cytoplasm</keyword>
<dbReference type="HAMAP" id="MF_00238">
    <property type="entry name" value="Cytidyl_kinase_type1"/>
    <property type="match status" value="1"/>
</dbReference>
<dbReference type="GO" id="GO:0036430">
    <property type="term" value="F:CMP kinase activity"/>
    <property type="evidence" value="ECO:0007669"/>
    <property type="project" value="RHEA"/>
</dbReference>
<protein>
    <recommendedName>
        <fullName evidence="8">Cytidylate kinase</fullName>
        <shortName evidence="8">CK</shortName>
        <ecNumber evidence="8">2.7.4.25</ecNumber>
    </recommendedName>
    <alternativeName>
        <fullName evidence="8">Cytidine monophosphate kinase</fullName>
        <shortName evidence="8">CMP kinase</shortName>
    </alternativeName>
</protein>
<evidence type="ECO:0000313" key="11">
    <source>
        <dbReference type="Proteomes" id="UP000237351"/>
    </source>
</evidence>
<name>A0A1W6N2L0_9PROT</name>
<comment type="subcellular location">
    <subcellularLocation>
        <location evidence="8">Cytoplasm</location>
    </subcellularLocation>
</comment>
<evidence type="ECO:0000256" key="1">
    <source>
        <dbReference type="ARBA" id="ARBA00009427"/>
    </source>
</evidence>
<dbReference type="GO" id="GO:0006220">
    <property type="term" value="P:pyrimidine nucleotide metabolic process"/>
    <property type="evidence" value="ECO:0007669"/>
    <property type="project" value="UniProtKB-UniRule"/>
</dbReference>
<keyword evidence="11" id="KW-1185">Reference proteome</keyword>
<dbReference type="NCBIfam" id="TIGR00017">
    <property type="entry name" value="cmk"/>
    <property type="match status" value="1"/>
</dbReference>
<evidence type="ECO:0000256" key="5">
    <source>
        <dbReference type="ARBA" id="ARBA00022840"/>
    </source>
</evidence>
<comment type="similarity">
    <text evidence="1 8">Belongs to the cytidylate kinase family. Type 1 subfamily.</text>
</comment>
<dbReference type="InterPro" id="IPR027417">
    <property type="entry name" value="P-loop_NTPase"/>
</dbReference>
<evidence type="ECO:0000256" key="7">
    <source>
        <dbReference type="ARBA" id="ARBA00048478"/>
    </source>
</evidence>
<comment type="catalytic activity">
    <reaction evidence="7 8">
        <text>CMP + ATP = CDP + ADP</text>
        <dbReference type="Rhea" id="RHEA:11600"/>
        <dbReference type="ChEBI" id="CHEBI:30616"/>
        <dbReference type="ChEBI" id="CHEBI:58069"/>
        <dbReference type="ChEBI" id="CHEBI:60377"/>
        <dbReference type="ChEBI" id="CHEBI:456216"/>
        <dbReference type="EC" id="2.7.4.25"/>
    </reaction>
</comment>
<accession>A0A1W6N2L0</accession>
<evidence type="ECO:0000256" key="8">
    <source>
        <dbReference type="HAMAP-Rule" id="MF_00238"/>
    </source>
</evidence>
<reference evidence="10 11" key="1">
    <citation type="submission" date="2014-06" db="EMBL/GenBank/DDBJ databases">
        <title>The genome of the endonuclear symbiont Nucleicultrix amoebiphila.</title>
        <authorList>
            <person name="Schulz F."/>
            <person name="Horn M."/>
        </authorList>
    </citation>
    <scope>NUCLEOTIDE SEQUENCE [LARGE SCALE GENOMIC DNA]</scope>
    <source>
        <strain evidence="10 11">FS5</strain>
    </source>
</reference>
<gene>
    <name evidence="8" type="primary">cmk</name>
    <name evidence="10" type="ORF">GQ61_00700</name>
</gene>
<evidence type="ECO:0000256" key="3">
    <source>
        <dbReference type="ARBA" id="ARBA00022741"/>
    </source>
</evidence>
<evidence type="ECO:0000256" key="2">
    <source>
        <dbReference type="ARBA" id="ARBA00022679"/>
    </source>
</evidence>
<dbReference type="GO" id="GO:0005524">
    <property type="term" value="F:ATP binding"/>
    <property type="evidence" value="ECO:0007669"/>
    <property type="project" value="UniProtKB-UniRule"/>
</dbReference>
<dbReference type="Proteomes" id="UP000237351">
    <property type="component" value="Chromosome"/>
</dbReference>
<feature type="domain" description="Cytidylate kinase" evidence="9">
    <location>
        <begin position="9"/>
        <end position="207"/>
    </location>
</feature>
<proteinExistence type="inferred from homology"/>
<dbReference type="EC" id="2.7.4.25" evidence="8"/>
<keyword evidence="3 8" id="KW-0547">Nucleotide-binding</keyword>
<evidence type="ECO:0000259" key="9">
    <source>
        <dbReference type="Pfam" id="PF02224"/>
    </source>
</evidence>
<dbReference type="AlphaFoldDB" id="A0A1W6N2L0"/>